<feature type="domain" description="D-isomer specific 2-hydroxyacid dehydrogenase NAD-binding" evidence="4">
    <location>
        <begin position="105"/>
        <end position="289"/>
    </location>
</feature>
<dbReference type="InterPro" id="IPR006140">
    <property type="entry name" value="D-isomer_DH_NAD-bd"/>
</dbReference>
<evidence type="ECO:0000259" key="3">
    <source>
        <dbReference type="Pfam" id="PF00389"/>
    </source>
</evidence>
<gene>
    <name evidence="5" type="ORF">G3O08_05345</name>
</gene>
<dbReference type="SUPFAM" id="SSF52283">
    <property type="entry name" value="Formate/glycerate dehydrogenase catalytic domain-like"/>
    <property type="match status" value="1"/>
</dbReference>
<name>A0A7K3WPV6_9FLAO</name>
<dbReference type="GO" id="GO:0030267">
    <property type="term" value="F:glyoxylate reductase (NADPH) activity"/>
    <property type="evidence" value="ECO:0007669"/>
    <property type="project" value="TreeGrafter"/>
</dbReference>
<dbReference type="PANTHER" id="PTHR10996:SF264">
    <property type="entry name" value="HYPOTHETICAL D-ISOMER SPECIFIC 2-HYDROXYACID DEHYDROGENASE (EUROFUNG)"/>
    <property type="match status" value="1"/>
</dbReference>
<organism evidence="5 6">
    <name type="scientific">Cryomorpha ignava</name>
    <dbReference type="NCBI Taxonomy" id="101383"/>
    <lineage>
        <taxon>Bacteria</taxon>
        <taxon>Pseudomonadati</taxon>
        <taxon>Bacteroidota</taxon>
        <taxon>Flavobacteriia</taxon>
        <taxon>Flavobacteriales</taxon>
        <taxon>Cryomorphaceae</taxon>
        <taxon>Cryomorpha</taxon>
    </lineage>
</organism>
<dbReference type="Pfam" id="PF02826">
    <property type="entry name" value="2-Hacid_dh_C"/>
    <property type="match status" value="1"/>
</dbReference>
<dbReference type="InterPro" id="IPR006139">
    <property type="entry name" value="D-isomer_2_OHA_DH_cat_dom"/>
</dbReference>
<proteinExistence type="inferred from homology"/>
<comment type="caution">
    <text evidence="5">The sequence shown here is derived from an EMBL/GenBank/DDBJ whole genome shotgun (WGS) entry which is preliminary data.</text>
</comment>
<evidence type="ECO:0000313" key="6">
    <source>
        <dbReference type="Proteomes" id="UP000486602"/>
    </source>
</evidence>
<dbReference type="Pfam" id="PF00389">
    <property type="entry name" value="2-Hacid_dh"/>
    <property type="match status" value="1"/>
</dbReference>
<dbReference type="PANTHER" id="PTHR10996">
    <property type="entry name" value="2-HYDROXYACID DEHYDROGENASE-RELATED"/>
    <property type="match status" value="1"/>
</dbReference>
<comment type="similarity">
    <text evidence="2">Belongs to the D-isomer specific 2-hydroxyacid dehydrogenase family.</text>
</comment>
<evidence type="ECO:0000313" key="5">
    <source>
        <dbReference type="EMBL" id="NEN22922.1"/>
    </source>
</evidence>
<evidence type="ECO:0000256" key="1">
    <source>
        <dbReference type="ARBA" id="ARBA00023002"/>
    </source>
</evidence>
<dbReference type="EMBL" id="JAAGVY010000006">
    <property type="protein sequence ID" value="NEN22922.1"/>
    <property type="molecule type" value="Genomic_DNA"/>
</dbReference>
<dbReference type="InterPro" id="IPR050223">
    <property type="entry name" value="D-isomer_2-hydroxyacid_DH"/>
</dbReference>
<evidence type="ECO:0000256" key="2">
    <source>
        <dbReference type="RuleBase" id="RU003719"/>
    </source>
</evidence>
<dbReference type="Proteomes" id="UP000486602">
    <property type="component" value="Unassembled WGS sequence"/>
</dbReference>
<dbReference type="AlphaFoldDB" id="A0A7K3WPV6"/>
<dbReference type="SUPFAM" id="SSF51735">
    <property type="entry name" value="NAD(P)-binding Rossmann-fold domains"/>
    <property type="match status" value="1"/>
</dbReference>
<dbReference type="GO" id="GO:0005829">
    <property type="term" value="C:cytosol"/>
    <property type="evidence" value="ECO:0007669"/>
    <property type="project" value="TreeGrafter"/>
</dbReference>
<dbReference type="GO" id="GO:0051287">
    <property type="term" value="F:NAD binding"/>
    <property type="evidence" value="ECO:0007669"/>
    <property type="project" value="InterPro"/>
</dbReference>
<dbReference type="RefSeq" id="WP_163283645.1">
    <property type="nucleotide sequence ID" value="NZ_JAAGVY010000006.1"/>
</dbReference>
<keyword evidence="1 2" id="KW-0560">Oxidoreductase</keyword>
<dbReference type="Gene3D" id="3.40.50.720">
    <property type="entry name" value="NAD(P)-binding Rossmann-like Domain"/>
    <property type="match status" value="2"/>
</dbReference>
<evidence type="ECO:0000259" key="4">
    <source>
        <dbReference type="Pfam" id="PF02826"/>
    </source>
</evidence>
<keyword evidence="6" id="KW-1185">Reference proteome</keyword>
<protein>
    <submittedName>
        <fullName evidence="5">Hydroxyacid dehydrogenase</fullName>
    </submittedName>
</protein>
<dbReference type="InterPro" id="IPR036291">
    <property type="entry name" value="NAD(P)-bd_dom_sf"/>
</dbReference>
<reference evidence="5 6" key="1">
    <citation type="submission" date="2020-02" db="EMBL/GenBank/DDBJ databases">
        <title>Out from the shadows clarifying the taxonomy of the family Cryomorphaceae and related taxa by utilizing the GTDB taxonomic framework.</title>
        <authorList>
            <person name="Bowman J.P."/>
        </authorList>
    </citation>
    <scope>NUCLEOTIDE SEQUENCE [LARGE SCALE GENOMIC DNA]</scope>
    <source>
        <strain evidence="5 6">QSSC 1-22</strain>
    </source>
</reference>
<feature type="domain" description="D-isomer specific 2-hydroxyacid dehydrogenase catalytic" evidence="3">
    <location>
        <begin position="10"/>
        <end position="306"/>
    </location>
</feature>
<accession>A0A7K3WPV6</accession>
<dbReference type="GO" id="GO:0016618">
    <property type="term" value="F:hydroxypyruvate reductase [NAD(P)H] activity"/>
    <property type="evidence" value="ECO:0007669"/>
    <property type="project" value="TreeGrafter"/>
</dbReference>
<sequence>MRVLFLDIVHPILEKMLTVNGFNCEHNYTCTYDDALKLIPDYEGLIIRSRIPVDAKFIASAKSLKFIARSGAGLENIDLNAAASANIDVFNSPEGNMDAVGEQAIGMLLMLFNKLNFADLEVRNGEWNREENRGIELAGKTVGIIGFGFMGSAFAKKLSGFGCTILVYDKYKTGYAPDYVKEVSLEYLQQNADIISLHLPLSVETEYYVDEKFIDACQKPFYLINTARGRHVKTSALLSSLASAKVLGACLDVLEYEKKSFEKLSFSDLPDDFKTLASLKQVVLSPHVAGWTVESYEKLSLYLAEKILGAGY</sequence>